<feature type="transmembrane region" description="Helical" evidence="1">
    <location>
        <begin position="12"/>
        <end position="32"/>
    </location>
</feature>
<comment type="caution">
    <text evidence="2">The sequence shown here is derived from an EMBL/GenBank/DDBJ whole genome shotgun (WGS) entry which is preliminary data.</text>
</comment>
<dbReference type="Proteomes" id="UP000018890">
    <property type="component" value="Unassembled WGS sequence"/>
</dbReference>
<evidence type="ECO:0000313" key="3">
    <source>
        <dbReference type="Proteomes" id="UP000018890"/>
    </source>
</evidence>
<keyword evidence="3" id="KW-1185">Reference proteome</keyword>
<accession>W4Q840</accession>
<evidence type="ECO:0000313" key="2">
    <source>
        <dbReference type="EMBL" id="GAE27534.1"/>
    </source>
</evidence>
<evidence type="ECO:0000256" key="1">
    <source>
        <dbReference type="SAM" id="Phobius"/>
    </source>
</evidence>
<protein>
    <submittedName>
        <fullName evidence="2">Uncharacterized protein</fullName>
    </submittedName>
</protein>
<keyword evidence="1" id="KW-1133">Transmembrane helix</keyword>
<dbReference type="AlphaFoldDB" id="W4Q840"/>
<organism evidence="2 3">
    <name type="scientific">Halalkalibacter wakoensis JCM 9140</name>
    <dbReference type="NCBI Taxonomy" id="1236970"/>
    <lineage>
        <taxon>Bacteria</taxon>
        <taxon>Bacillati</taxon>
        <taxon>Bacillota</taxon>
        <taxon>Bacilli</taxon>
        <taxon>Bacillales</taxon>
        <taxon>Bacillaceae</taxon>
        <taxon>Halalkalibacter</taxon>
    </lineage>
</organism>
<proteinExistence type="predicted"/>
<name>W4Q840_9BACI</name>
<keyword evidence="1" id="KW-0812">Transmembrane</keyword>
<dbReference type="EMBL" id="BAUT01000054">
    <property type="protein sequence ID" value="GAE27534.1"/>
    <property type="molecule type" value="Genomic_DNA"/>
</dbReference>
<keyword evidence="1" id="KW-0472">Membrane</keyword>
<sequence length="53" mass="6135">MGGIGSGIKNVIFYIFFFFIIDVSLPELPDFLKSYSYKLEKTLVTENELVNFH</sequence>
<reference evidence="2" key="1">
    <citation type="journal article" date="2014" name="Genome Announc.">
        <title>Draft Genome Sequences of Three Alkaliphilic Bacillus Strains, Bacillus wakoensis JCM 9140T, Bacillus akibai JCM 9157T, and Bacillus hemicellulosilyticus JCM 9152T.</title>
        <authorList>
            <person name="Yuki M."/>
            <person name="Oshima K."/>
            <person name="Suda W."/>
            <person name="Oshida Y."/>
            <person name="Kitamura K."/>
            <person name="Iida T."/>
            <person name="Hattori M."/>
            <person name="Ohkuma M."/>
        </authorList>
    </citation>
    <scope>NUCLEOTIDE SEQUENCE [LARGE SCALE GENOMIC DNA]</scope>
    <source>
        <strain evidence="2">JCM 9140</strain>
    </source>
</reference>
<gene>
    <name evidence="2" type="ORF">JCM9140_3686</name>
</gene>
<dbReference type="STRING" id="1236970.JCM9140_3686"/>